<dbReference type="Proteomes" id="UP000070366">
    <property type="component" value="Unassembled WGS sequence"/>
</dbReference>
<evidence type="ECO:0000313" key="1">
    <source>
        <dbReference type="EMBL" id="KXK65435.1"/>
    </source>
</evidence>
<dbReference type="EMBL" id="LSZW01000061">
    <property type="protein sequence ID" value="KXK65435.1"/>
    <property type="molecule type" value="Genomic_DNA"/>
</dbReference>
<evidence type="ECO:0000313" key="2">
    <source>
        <dbReference type="Proteomes" id="UP000070366"/>
    </source>
</evidence>
<dbReference type="OrthoDB" id="1816313at2"/>
<dbReference type="KEGG" id="cmiu:B1H56_11050"/>
<dbReference type="InterPro" id="IPR045722">
    <property type="entry name" value="DUF6076"/>
</dbReference>
<dbReference type="STRING" id="626937.HMPREF3293_01647"/>
<dbReference type="AlphaFoldDB" id="A0A136Q437"/>
<protein>
    <submittedName>
        <fullName evidence="1">Uncharacterized protein</fullName>
    </submittedName>
</protein>
<proteinExistence type="predicted"/>
<accession>A0A136Q437</accession>
<organism evidence="1 2">
    <name type="scientific">Christensenella minuta</name>
    <dbReference type="NCBI Taxonomy" id="626937"/>
    <lineage>
        <taxon>Bacteria</taxon>
        <taxon>Bacillati</taxon>
        <taxon>Bacillota</taxon>
        <taxon>Clostridia</taxon>
        <taxon>Christensenellales</taxon>
        <taxon>Christensenellaceae</taxon>
        <taxon>Christensenella</taxon>
    </lineage>
</organism>
<comment type="caution">
    <text evidence="1">The sequence shown here is derived from an EMBL/GenBank/DDBJ whole genome shotgun (WGS) entry which is preliminary data.</text>
</comment>
<sequence length="380" mass="43979">MQILTAMLFSLEYSQENEKRIYQYVEDTNPEYRELQNDVRKSFEYGSMLLDFAETDPKLFEQISLPAAMLLGKMNLSHVEEAKNELRTLAKQTKKRLAEVPELFSVYKAKGLRAIEAVLEQEQWEQQERQQYILEGFKGIFLSAHVIAAYIEQLNILLNANVFAEQIYNQKATAEIRMDMIYHLLGVHDESVNDYFYAPQAASGSTIDGISVSLPPDIMAPSDYSFLHDAEIRQKMMITVDNDLHRLEYYIHADDTMQSMIMGYIRDMIENDAVIRKCKHCGRYFVAQGKTVYCNRTVDAQGNTCRKKGAMAQYTQNLDNAPEKKAYRLTYKNNFAKMKKGALSEAEFERWKKEAKKLKKDVESGVMPVEAFLDWLKYGE</sequence>
<name>A0A136Q437_9FIRM</name>
<keyword evidence="2" id="KW-1185">Reference proteome</keyword>
<dbReference type="Pfam" id="PF19553">
    <property type="entry name" value="DUF6076"/>
    <property type="match status" value="1"/>
</dbReference>
<gene>
    <name evidence="1" type="ORF">HMPREF3293_01647</name>
</gene>
<dbReference type="RefSeq" id="WP_066519726.1">
    <property type="nucleotide sequence ID" value="NZ_CABMOF010000002.1"/>
</dbReference>
<reference evidence="1 2" key="1">
    <citation type="submission" date="2016-02" db="EMBL/GenBank/DDBJ databases">
        <authorList>
            <person name="Wen L."/>
            <person name="He K."/>
            <person name="Yang H."/>
        </authorList>
    </citation>
    <scope>NUCLEOTIDE SEQUENCE [LARGE SCALE GENOMIC DNA]</scope>
    <source>
        <strain evidence="1 2">DSM 22607</strain>
    </source>
</reference>